<dbReference type="Gramene" id="KMS96569">
    <property type="protein sequence ID" value="KMS96569"/>
    <property type="gene ID" value="BVRB_8g201750"/>
</dbReference>
<protein>
    <submittedName>
        <fullName evidence="1">Uncharacterized protein</fullName>
    </submittedName>
</protein>
<dbReference type="EMBL" id="KQ090369">
    <property type="protein sequence ID" value="KMS96569.1"/>
    <property type="molecule type" value="Genomic_DNA"/>
</dbReference>
<evidence type="ECO:0000313" key="1">
    <source>
        <dbReference type="EMBL" id="KMS96569.1"/>
    </source>
</evidence>
<dbReference type="AlphaFoldDB" id="A0A0J8B5S0"/>
<gene>
    <name evidence="1" type="ORF">BVRB_8g201750</name>
</gene>
<sequence>MWHVKRGDEQLSLTAVTCFLDNRHDPYANSCIYVGQ</sequence>
<reference evidence="1 2" key="1">
    <citation type="journal article" date="2014" name="Nature">
        <title>The genome of the recently domesticated crop plant sugar beet (Beta vulgaris).</title>
        <authorList>
            <person name="Dohm J.C."/>
            <person name="Minoche A.E."/>
            <person name="Holtgrawe D."/>
            <person name="Capella-Gutierrez S."/>
            <person name="Zakrzewski F."/>
            <person name="Tafer H."/>
            <person name="Rupp O."/>
            <person name="Sorensen T.R."/>
            <person name="Stracke R."/>
            <person name="Reinhardt R."/>
            <person name="Goesmann A."/>
            <person name="Kraft T."/>
            <person name="Schulz B."/>
            <person name="Stadler P.F."/>
            <person name="Schmidt T."/>
            <person name="Gabaldon T."/>
            <person name="Lehrach H."/>
            <person name="Weisshaar B."/>
            <person name="Himmelbauer H."/>
        </authorList>
    </citation>
    <scope>NUCLEOTIDE SEQUENCE [LARGE SCALE GENOMIC DNA]</scope>
    <source>
        <tissue evidence="1">Taproot</tissue>
    </source>
</reference>
<evidence type="ECO:0000313" key="2">
    <source>
        <dbReference type="Proteomes" id="UP000035740"/>
    </source>
</evidence>
<keyword evidence="2" id="KW-1185">Reference proteome</keyword>
<accession>A0A0J8B5S0</accession>
<name>A0A0J8B5S0_BETVV</name>
<organism evidence="1 2">
    <name type="scientific">Beta vulgaris subsp. vulgaris</name>
    <name type="common">Beet</name>
    <dbReference type="NCBI Taxonomy" id="3555"/>
    <lineage>
        <taxon>Eukaryota</taxon>
        <taxon>Viridiplantae</taxon>
        <taxon>Streptophyta</taxon>
        <taxon>Embryophyta</taxon>
        <taxon>Tracheophyta</taxon>
        <taxon>Spermatophyta</taxon>
        <taxon>Magnoliopsida</taxon>
        <taxon>eudicotyledons</taxon>
        <taxon>Gunneridae</taxon>
        <taxon>Pentapetalae</taxon>
        <taxon>Caryophyllales</taxon>
        <taxon>Chenopodiaceae</taxon>
        <taxon>Betoideae</taxon>
        <taxon>Beta</taxon>
    </lineage>
</organism>
<dbReference type="Proteomes" id="UP000035740">
    <property type="component" value="Unassembled WGS sequence"/>
</dbReference>
<proteinExistence type="predicted"/>